<dbReference type="InterPro" id="IPR003736">
    <property type="entry name" value="PAAI_dom"/>
</dbReference>
<keyword evidence="4" id="KW-1185">Reference proteome</keyword>
<dbReference type="SUPFAM" id="SSF54637">
    <property type="entry name" value="Thioesterase/thiol ester dehydrase-isomerase"/>
    <property type="match status" value="1"/>
</dbReference>
<dbReference type="RefSeq" id="WP_101894886.1">
    <property type="nucleotide sequence ID" value="NZ_CP022684.1"/>
</dbReference>
<dbReference type="Proteomes" id="UP000235116">
    <property type="component" value="Chromosome"/>
</dbReference>
<dbReference type="OrthoDB" id="9805304at2"/>
<organism evidence="3 4">
    <name type="scientific">Ketobacter alkanivorans</name>
    <dbReference type="NCBI Taxonomy" id="1917421"/>
    <lineage>
        <taxon>Bacteria</taxon>
        <taxon>Pseudomonadati</taxon>
        <taxon>Pseudomonadota</taxon>
        <taxon>Gammaproteobacteria</taxon>
        <taxon>Pseudomonadales</taxon>
        <taxon>Ketobacteraceae</taxon>
        <taxon>Ketobacter</taxon>
    </lineage>
</organism>
<dbReference type="Pfam" id="PF03061">
    <property type="entry name" value="4HBT"/>
    <property type="match status" value="1"/>
</dbReference>
<gene>
    <name evidence="3" type="ORF">Kalk_14250</name>
</gene>
<protein>
    <recommendedName>
        <fullName evidence="2">Thioesterase domain-containing protein</fullName>
    </recommendedName>
</protein>
<dbReference type="CDD" id="cd03443">
    <property type="entry name" value="PaaI_thioesterase"/>
    <property type="match status" value="1"/>
</dbReference>
<feature type="domain" description="Thioesterase" evidence="2">
    <location>
        <begin position="48"/>
        <end position="121"/>
    </location>
</feature>
<keyword evidence="1" id="KW-0378">Hydrolase</keyword>
<dbReference type="Gene3D" id="3.10.129.10">
    <property type="entry name" value="Hotdog Thioesterase"/>
    <property type="match status" value="1"/>
</dbReference>
<dbReference type="KEGG" id="kak:Kalk_14250"/>
<dbReference type="NCBIfam" id="TIGR00369">
    <property type="entry name" value="unchar_dom_1"/>
    <property type="match status" value="1"/>
</dbReference>
<accession>A0A2K9LMZ8</accession>
<dbReference type="EMBL" id="CP022684">
    <property type="protein sequence ID" value="AUM13511.1"/>
    <property type="molecule type" value="Genomic_DNA"/>
</dbReference>
<evidence type="ECO:0000256" key="1">
    <source>
        <dbReference type="ARBA" id="ARBA00022801"/>
    </source>
</evidence>
<dbReference type="AlphaFoldDB" id="A0A2K9LMZ8"/>
<evidence type="ECO:0000259" key="2">
    <source>
        <dbReference type="Pfam" id="PF03061"/>
    </source>
</evidence>
<sequence>MTNNTLTPKEVQQYLQEIFPQFDAVITRIDKEGAVLEQITDERHLRPGGTVSGPTMMALADAAMYVAILGNLGKVALAVTTNLNINFYRKPGPGTLRAEARILKMGARLAVGDVLLYSEGVDQSVAHVTLTYSIPPQ</sequence>
<evidence type="ECO:0000313" key="3">
    <source>
        <dbReference type="EMBL" id="AUM13511.1"/>
    </source>
</evidence>
<reference evidence="4" key="1">
    <citation type="submission" date="2017-08" db="EMBL/GenBank/DDBJ databases">
        <title>Direct submision.</title>
        <authorList>
            <person name="Kim S.-J."/>
            <person name="Rhee S.-K."/>
        </authorList>
    </citation>
    <scope>NUCLEOTIDE SEQUENCE [LARGE SCALE GENOMIC DNA]</scope>
    <source>
        <strain evidence="4">GI5</strain>
    </source>
</reference>
<proteinExistence type="predicted"/>
<evidence type="ECO:0000313" key="4">
    <source>
        <dbReference type="Proteomes" id="UP000235116"/>
    </source>
</evidence>
<dbReference type="GO" id="GO:0016289">
    <property type="term" value="F:acyl-CoA hydrolase activity"/>
    <property type="evidence" value="ECO:0007669"/>
    <property type="project" value="UniProtKB-ARBA"/>
</dbReference>
<dbReference type="InterPro" id="IPR029069">
    <property type="entry name" value="HotDog_dom_sf"/>
</dbReference>
<name>A0A2K9LMZ8_9GAMM</name>
<dbReference type="InterPro" id="IPR006683">
    <property type="entry name" value="Thioestr_dom"/>
</dbReference>